<dbReference type="Gene3D" id="3.30.1490.20">
    <property type="entry name" value="ATP-grasp fold, A domain"/>
    <property type="match status" value="1"/>
</dbReference>
<dbReference type="Pfam" id="PF07478">
    <property type="entry name" value="Dala_Dala_lig_C"/>
    <property type="match status" value="1"/>
</dbReference>
<proteinExistence type="inferred from homology"/>
<feature type="domain" description="ATP-grasp" evidence="9">
    <location>
        <begin position="18"/>
        <end position="218"/>
    </location>
</feature>
<name>X1BPY1_9ZZZZ</name>
<accession>X1BPY1</accession>
<evidence type="ECO:0000256" key="5">
    <source>
        <dbReference type="ARBA" id="ARBA00022741"/>
    </source>
</evidence>
<evidence type="ECO:0000256" key="2">
    <source>
        <dbReference type="ARBA" id="ARBA00010871"/>
    </source>
</evidence>
<dbReference type="PROSITE" id="PS00844">
    <property type="entry name" value="DALA_DALA_LIGASE_2"/>
    <property type="match status" value="1"/>
</dbReference>
<evidence type="ECO:0000313" key="10">
    <source>
        <dbReference type="EMBL" id="GAG83257.1"/>
    </source>
</evidence>
<feature type="non-terminal residue" evidence="10">
    <location>
        <position position="1"/>
    </location>
</feature>
<dbReference type="GO" id="GO:0005737">
    <property type="term" value="C:cytoplasm"/>
    <property type="evidence" value="ECO:0007669"/>
    <property type="project" value="UniProtKB-SubCell"/>
</dbReference>
<evidence type="ECO:0000259" key="9">
    <source>
        <dbReference type="PROSITE" id="PS50975"/>
    </source>
</evidence>
<dbReference type="AlphaFoldDB" id="X1BPY1"/>
<dbReference type="InterPro" id="IPR011095">
    <property type="entry name" value="Dala_Dala_lig_C"/>
</dbReference>
<evidence type="ECO:0000256" key="8">
    <source>
        <dbReference type="ARBA" id="ARBA00022984"/>
    </source>
</evidence>
<evidence type="ECO:0000256" key="3">
    <source>
        <dbReference type="ARBA" id="ARBA00022490"/>
    </source>
</evidence>
<dbReference type="InterPro" id="IPR000291">
    <property type="entry name" value="D-Ala_lig_Van_CS"/>
</dbReference>
<comment type="similarity">
    <text evidence="2">Belongs to the D-alanine--D-alanine ligase family.</text>
</comment>
<dbReference type="GO" id="GO:0009252">
    <property type="term" value="P:peptidoglycan biosynthetic process"/>
    <property type="evidence" value="ECO:0007669"/>
    <property type="project" value="UniProtKB-KW"/>
</dbReference>
<sequence>TTSGILSSSLTFNKKATKLFLKPFGILSPASVYLYKGELIKTETIIDKLGLPVFVKPNQSGSSFGVTKADNEATLEKAISHAFEEGDEIIIEEFIEGSEITCGLLKAGSKEIIFPLCEIISKNEFFDYEAKYTPSKAEEIVPARISADKTRECQSLASYIYSAVDCRGIVRIDFILSGDKFYFLEVNTIPGMSAESIIPKMARKYGISLRDEERIPEVVYGMFSDSKYPCNLPSSPGVPWIVISAQSNFSFPVGVLQEKSFLFTGICPVFSSSIIQFVPLIMIL</sequence>
<keyword evidence="6" id="KW-0067">ATP-binding</keyword>
<dbReference type="GO" id="GO:0046872">
    <property type="term" value="F:metal ion binding"/>
    <property type="evidence" value="ECO:0007669"/>
    <property type="project" value="InterPro"/>
</dbReference>
<dbReference type="PROSITE" id="PS50975">
    <property type="entry name" value="ATP_GRASP"/>
    <property type="match status" value="1"/>
</dbReference>
<keyword evidence="5" id="KW-0547">Nucleotide-binding</keyword>
<organism evidence="10">
    <name type="scientific">marine sediment metagenome</name>
    <dbReference type="NCBI Taxonomy" id="412755"/>
    <lineage>
        <taxon>unclassified sequences</taxon>
        <taxon>metagenomes</taxon>
        <taxon>ecological metagenomes</taxon>
    </lineage>
</organism>
<dbReference type="PANTHER" id="PTHR23132">
    <property type="entry name" value="D-ALANINE--D-ALANINE LIGASE"/>
    <property type="match status" value="1"/>
</dbReference>
<evidence type="ECO:0000256" key="6">
    <source>
        <dbReference type="ARBA" id="ARBA00022840"/>
    </source>
</evidence>
<comment type="subcellular location">
    <subcellularLocation>
        <location evidence="1">Cytoplasm</location>
    </subcellularLocation>
</comment>
<protein>
    <recommendedName>
        <fullName evidence="9">ATP-grasp domain-containing protein</fullName>
    </recommendedName>
</protein>
<reference evidence="10" key="1">
    <citation type="journal article" date="2014" name="Front. Microbiol.">
        <title>High frequency of phylogenetically diverse reductive dehalogenase-homologous genes in deep subseafloor sedimentary metagenomes.</title>
        <authorList>
            <person name="Kawai M."/>
            <person name="Futagami T."/>
            <person name="Toyoda A."/>
            <person name="Takaki Y."/>
            <person name="Nishi S."/>
            <person name="Hori S."/>
            <person name="Arai W."/>
            <person name="Tsubouchi T."/>
            <person name="Morono Y."/>
            <person name="Uchiyama I."/>
            <person name="Ito T."/>
            <person name="Fujiyama A."/>
            <person name="Inagaki F."/>
            <person name="Takami H."/>
        </authorList>
    </citation>
    <scope>NUCLEOTIDE SEQUENCE</scope>
    <source>
        <strain evidence="10">Expedition CK06-06</strain>
    </source>
</reference>
<dbReference type="SUPFAM" id="SSF56059">
    <property type="entry name" value="Glutathione synthetase ATP-binding domain-like"/>
    <property type="match status" value="1"/>
</dbReference>
<evidence type="ECO:0000256" key="7">
    <source>
        <dbReference type="ARBA" id="ARBA00022960"/>
    </source>
</evidence>
<evidence type="ECO:0000256" key="4">
    <source>
        <dbReference type="ARBA" id="ARBA00022598"/>
    </source>
</evidence>
<dbReference type="Gene3D" id="3.30.470.20">
    <property type="entry name" value="ATP-grasp fold, B domain"/>
    <property type="match status" value="1"/>
</dbReference>
<dbReference type="GO" id="GO:0005524">
    <property type="term" value="F:ATP binding"/>
    <property type="evidence" value="ECO:0007669"/>
    <property type="project" value="UniProtKB-KW"/>
</dbReference>
<keyword evidence="8" id="KW-0573">Peptidoglycan synthesis</keyword>
<dbReference type="InterPro" id="IPR011761">
    <property type="entry name" value="ATP-grasp"/>
</dbReference>
<keyword evidence="3" id="KW-0963">Cytoplasm</keyword>
<comment type="caution">
    <text evidence="10">The sequence shown here is derived from an EMBL/GenBank/DDBJ whole genome shotgun (WGS) entry which is preliminary data.</text>
</comment>
<keyword evidence="7" id="KW-0133">Cell shape</keyword>
<dbReference type="GO" id="GO:0008716">
    <property type="term" value="F:D-alanine-D-alanine ligase activity"/>
    <property type="evidence" value="ECO:0007669"/>
    <property type="project" value="InterPro"/>
</dbReference>
<evidence type="ECO:0000256" key="1">
    <source>
        <dbReference type="ARBA" id="ARBA00004496"/>
    </source>
</evidence>
<dbReference type="EMBL" id="BART01016558">
    <property type="protein sequence ID" value="GAG83257.1"/>
    <property type="molecule type" value="Genomic_DNA"/>
</dbReference>
<dbReference type="GO" id="GO:0008360">
    <property type="term" value="P:regulation of cell shape"/>
    <property type="evidence" value="ECO:0007669"/>
    <property type="project" value="UniProtKB-KW"/>
</dbReference>
<keyword evidence="4" id="KW-0436">Ligase</keyword>
<dbReference type="PANTHER" id="PTHR23132:SF23">
    <property type="entry name" value="D-ALANINE--D-ALANINE LIGASE B"/>
    <property type="match status" value="1"/>
</dbReference>
<dbReference type="InterPro" id="IPR013815">
    <property type="entry name" value="ATP_grasp_subdomain_1"/>
</dbReference>
<gene>
    <name evidence="10" type="ORF">S01H4_31808</name>
</gene>